<protein>
    <submittedName>
        <fullName evidence="2">Peptidoglycan/xylan/chitin deacetylase (PgdA/CDA1 family)</fullName>
    </submittedName>
</protein>
<evidence type="ECO:0000313" key="3">
    <source>
        <dbReference type="Proteomes" id="UP000317573"/>
    </source>
</evidence>
<reference evidence="2 3" key="1">
    <citation type="submission" date="2019-07" db="EMBL/GenBank/DDBJ databases">
        <title>Genome sequencing of lignin-degrading bacterial isolates.</title>
        <authorList>
            <person name="Gladden J."/>
        </authorList>
    </citation>
    <scope>NUCLEOTIDE SEQUENCE [LARGE SCALE GENOMIC DNA]</scope>
    <source>
        <strain evidence="2 3">J45</strain>
    </source>
</reference>
<dbReference type="InterPro" id="IPR002509">
    <property type="entry name" value="NODB_dom"/>
</dbReference>
<dbReference type="EMBL" id="VLJT01000045">
    <property type="protein sequence ID" value="TWH10111.1"/>
    <property type="molecule type" value="Genomic_DNA"/>
</dbReference>
<dbReference type="Gene3D" id="3.20.20.370">
    <property type="entry name" value="Glycoside hydrolase/deacetylase"/>
    <property type="match status" value="1"/>
</dbReference>
<organism evidence="2 3">
    <name type="scientific">Rhodococcus rhodochrous J45</name>
    <dbReference type="NCBI Taxonomy" id="935266"/>
    <lineage>
        <taxon>Bacteria</taxon>
        <taxon>Bacillati</taxon>
        <taxon>Actinomycetota</taxon>
        <taxon>Actinomycetes</taxon>
        <taxon>Mycobacteriales</taxon>
        <taxon>Nocardiaceae</taxon>
        <taxon>Rhodococcus</taxon>
    </lineage>
</organism>
<accession>A0A562DKG6</accession>
<dbReference type="InterPro" id="IPR050248">
    <property type="entry name" value="Polysacc_deacetylase_ArnD"/>
</dbReference>
<proteinExistence type="predicted"/>
<dbReference type="SUPFAM" id="SSF88713">
    <property type="entry name" value="Glycoside hydrolase/deacetylase"/>
    <property type="match status" value="1"/>
</dbReference>
<dbReference type="InterPro" id="IPR011330">
    <property type="entry name" value="Glyco_hydro/deAcase_b/a-brl"/>
</dbReference>
<name>A0A562DKG6_RHORH</name>
<feature type="domain" description="NodB homology" evidence="1">
    <location>
        <begin position="1"/>
        <end position="192"/>
    </location>
</feature>
<gene>
    <name evidence="2" type="ORF">L618_004500000150</name>
</gene>
<dbReference type="AlphaFoldDB" id="A0A562DKG6"/>
<dbReference type="Pfam" id="PF01522">
    <property type="entry name" value="Polysacc_deac_1"/>
    <property type="match status" value="1"/>
</dbReference>
<sequence length="200" mass="21566">MSLTFDACGGANGSLVDVALLDTLRRESIPATLFLNERWVRDNRQLTRVLASDPLFQIGNHGTRHVPLSVNGRAVDGVTGTTNAHEVVKEILHNQHTLVDLTGTQPQWFRSGTGYYDDVAIEIAAQLGFGLAGWTVDADSGATTTPHQIADAMVDAPDGAIVRLRMDHPFGGTGAGLKTAIPRLRERGAYFTHLPQPSFP</sequence>
<dbReference type="RefSeq" id="WP_261380043.1">
    <property type="nucleotide sequence ID" value="NZ_VLJT01000045.1"/>
</dbReference>
<dbReference type="PROSITE" id="PS51677">
    <property type="entry name" value="NODB"/>
    <property type="match status" value="1"/>
</dbReference>
<dbReference type="PANTHER" id="PTHR10587">
    <property type="entry name" value="GLYCOSYL TRANSFERASE-RELATED"/>
    <property type="match status" value="1"/>
</dbReference>
<evidence type="ECO:0000259" key="1">
    <source>
        <dbReference type="PROSITE" id="PS51677"/>
    </source>
</evidence>
<dbReference type="PANTHER" id="PTHR10587:SF134">
    <property type="entry name" value="SECRETED PROTEIN"/>
    <property type="match status" value="1"/>
</dbReference>
<dbReference type="GO" id="GO:0016810">
    <property type="term" value="F:hydrolase activity, acting on carbon-nitrogen (but not peptide) bonds"/>
    <property type="evidence" value="ECO:0007669"/>
    <property type="project" value="InterPro"/>
</dbReference>
<comment type="caution">
    <text evidence="2">The sequence shown here is derived from an EMBL/GenBank/DDBJ whole genome shotgun (WGS) entry which is preliminary data.</text>
</comment>
<dbReference type="GO" id="GO:0005975">
    <property type="term" value="P:carbohydrate metabolic process"/>
    <property type="evidence" value="ECO:0007669"/>
    <property type="project" value="InterPro"/>
</dbReference>
<evidence type="ECO:0000313" key="2">
    <source>
        <dbReference type="EMBL" id="TWH10111.1"/>
    </source>
</evidence>
<dbReference type="Proteomes" id="UP000317573">
    <property type="component" value="Unassembled WGS sequence"/>
</dbReference>